<proteinExistence type="predicted"/>
<dbReference type="PANTHER" id="PTHR47150">
    <property type="entry name" value="OS12G0169200 PROTEIN"/>
    <property type="match status" value="1"/>
</dbReference>
<reference evidence="1 2" key="1">
    <citation type="journal article" date="2014" name="Genome Biol.">
        <title>Transcriptome and methylome profiling reveals relics of genome dominance in the mesopolyploid Brassica oleracea.</title>
        <authorList>
            <person name="Parkin I.A."/>
            <person name="Koh C."/>
            <person name="Tang H."/>
            <person name="Robinson S.J."/>
            <person name="Kagale S."/>
            <person name="Clarke W.E."/>
            <person name="Town C.D."/>
            <person name="Nixon J."/>
            <person name="Krishnakumar V."/>
            <person name="Bidwell S.L."/>
            <person name="Denoeud F."/>
            <person name="Belcram H."/>
            <person name="Links M.G."/>
            <person name="Just J."/>
            <person name="Clarke C."/>
            <person name="Bender T."/>
            <person name="Huebert T."/>
            <person name="Mason A.S."/>
            <person name="Pires J.C."/>
            <person name="Barker G."/>
            <person name="Moore J."/>
            <person name="Walley P.G."/>
            <person name="Manoli S."/>
            <person name="Batley J."/>
            <person name="Edwards D."/>
            <person name="Nelson M.N."/>
            <person name="Wang X."/>
            <person name="Paterson A.H."/>
            <person name="King G."/>
            <person name="Bancroft I."/>
            <person name="Chalhoub B."/>
            <person name="Sharpe A.G."/>
        </authorList>
    </citation>
    <scope>NUCLEOTIDE SEQUENCE</scope>
    <source>
        <strain evidence="1 2">cv. TO1000</strain>
    </source>
</reference>
<dbReference type="InterPro" id="IPR006912">
    <property type="entry name" value="Harbinger_derived_prot"/>
</dbReference>
<evidence type="ECO:0000313" key="2">
    <source>
        <dbReference type="Proteomes" id="UP000032141"/>
    </source>
</evidence>
<dbReference type="Proteomes" id="UP000032141">
    <property type="component" value="Chromosome C7"/>
</dbReference>
<keyword evidence="2" id="KW-1185">Reference proteome</keyword>
<dbReference type="Gramene" id="Bo7g096450.1">
    <property type="protein sequence ID" value="Bo7g096450.1"/>
    <property type="gene ID" value="Bo7g096450"/>
</dbReference>
<dbReference type="Pfam" id="PF04827">
    <property type="entry name" value="Plant_tran"/>
    <property type="match status" value="2"/>
</dbReference>
<dbReference type="HOGENOM" id="CLU_012390_1_2_1"/>
<dbReference type="AlphaFoldDB" id="A0A0D3DCZ4"/>
<dbReference type="PANTHER" id="PTHR47150:SF5">
    <property type="entry name" value="OS07G0546750 PROTEIN"/>
    <property type="match status" value="1"/>
</dbReference>
<name>A0A0D3DCZ4_BRAOL</name>
<evidence type="ECO:0008006" key="3">
    <source>
        <dbReference type="Google" id="ProtNLM"/>
    </source>
</evidence>
<reference evidence="1" key="2">
    <citation type="submission" date="2015-03" db="UniProtKB">
        <authorList>
            <consortium name="EnsemblPlants"/>
        </authorList>
    </citation>
    <scope>IDENTIFICATION</scope>
</reference>
<organism evidence="1 2">
    <name type="scientific">Brassica oleracea var. oleracea</name>
    <dbReference type="NCBI Taxonomy" id="109376"/>
    <lineage>
        <taxon>Eukaryota</taxon>
        <taxon>Viridiplantae</taxon>
        <taxon>Streptophyta</taxon>
        <taxon>Embryophyta</taxon>
        <taxon>Tracheophyta</taxon>
        <taxon>Spermatophyta</taxon>
        <taxon>Magnoliopsida</taxon>
        <taxon>eudicotyledons</taxon>
        <taxon>Gunneridae</taxon>
        <taxon>Pentapetalae</taxon>
        <taxon>rosids</taxon>
        <taxon>malvids</taxon>
        <taxon>Brassicales</taxon>
        <taxon>Brassicaceae</taxon>
        <taxon>Brassiceae</taxon>
        <taxon>Brassica</taxon>
    </lineage>
</organism>
<dbReference type="EnsemblPlants" id="Bo7g096450.1">
    <property type="protein sequence ID" value="Bo7g096450.1"/>
    <property type="gene ID" value="Bo7g096450"/>
</dbReference>
<accession>A0A0D3DCZ4</accession>
<evidence type="ECO:0000313" key="1">
    <source>
        <dbReference type="EnsemblPlants" id="Bo7g096450.1"/>
    </source>
</evidence>
<sequence length="365" mass="42990">MASSSNDEEQNLENMFEDYFEQQIEVMYNNIVDYQPTVPRRRAYIERNREEGHNRLWNDYFSEEPTYPPHNFRRRFRMNQSLFTGIVNCFSNEVPYFQHRRDAVGRFGLSPLQKCDMVDEYLRMGETTALLCLEKFTEGIIDLYGEEYLRRPTPEDLQRLLDIGEVHGFLGMIGSIDCILNDINVLDRSPVFDDIIYGRAPRVEFTVNGHKYHRAYYLTDGIYPKWPTFIQSISIPQGPKDVLFAERQEAARKDVERAFGVLQARFAIVRNPALLWEKEKISNIIRACIILHNMIVEEERDGYTRYDISEFVEGETSKSSEVDFSFSTNMPSNLGNILAIRSELRDQRKHERKTDLIENIFLKIW</sequence>
<protein>
    <recommendedName>
        <fullName evidence="3">DDE Tnp4 domain-containing protein</fullName>
    </recommendedName>
</protein>